<reference evidence="2" key="1">
    <citation type="journal article" date="2011" name="Genome Res.">
        <title>Phylogeny-wide analysis of social amoeba genomes highlights ancient origins for complex intercellular communication.</title>
        <authorList>
            <person name="Heidel A.J."/>
            <person name="Lawal H.M."/>
            <person name="Felder M."/>
            <person name="Schilde C."/>
            <person name="Helps N.R."/>
            <person name="Tunggal B."/>
            <person name="Rivero F."/>
            <person name="John U."/>
            <person name="Schleicher M."/>
            <person name="Eichinger L."/>
            <person name="Platzer M."/>
            <person name="Noegel A.A."/>
            <person name="Schaap P."/>
            <person name="Gloeckner G."/>
        </authorList>
    </citation>
    <scope>NUCLEOTIDE SEQUENCE [LARGE SCALE GENOMIC DNA]</scope>
    <source>
        <strain evidence="2">SH3</strain>
    </source>
</reference>
<dbReference type="PANTHER" id="PTHR43558:SF8">
    <property type="entry name" value="SHORT-CHAIN DEHYDROGENASE_REDUCTASE FAMILY PROTEIN"/>
    <property type="match status" value="1"/>
</dbReference>
<evidence type="ECO:0000313" key="2">
    <source>
        <dbReference type="Proteomes" id="UP000007797"/>
    </source>
</evidence>
<dbReference type="KEGG" id="dfa:DFA_00572"/>
<dbReference type="AlphaFoldDB" id="F4PSL9"/>
<dbReference type="Gene3D" id="3.40.50.720">
    <property type="entry name" value="NAD(P)-binding Rossmann-like Domain"/>
    <property type="match status" value="2"/>
</dbReference>
<proteinExistence type="predicted"/>
<organism evidence="1 2">
    <name type="scientific">Cavenderia fasciculata</name>
    <name type="common">Slime mold</name>
    <name type="synonym">Dictyostelium fasciculatum</name>
    <dbReference type="NCBI Taxonomy" id="261658"/>
    <lineage>
        <taxon>Eukaryota</taxon>
        <taxon>Amoebozoa</taxon>
        <taxon>Evosea</taxon>
        <taxon>Eumycetozoa</taxon>
        <taxon>Dictyostelia</taxon>
        <taxon>Acytosteliales</taxon>
        <taxon>Cavenderiaceae</taxon>
        <taxon>Cavenderia</taxon>
    </lineage>
</organism>
<dbReference type="InterPro" id="IPR036291">
    <property type="entry name" value="NAD(P)-bd_dom_sf"/>
</dbReference>
<dbReference type="RefSeq" id="XP_004358561.1">
    <property type="nucleotide sequence ID" value="XM_004358504.1"/>
</dbReference>
<accession>F4PSL9</accession>
<evidence type="ECO:0008006" key="3">
    <source>
        <dbReference type="Google" id="ProtNLM"/>
    </source>
</evidence>
<sequence>MSFETSVQSTVKFQSEKDGELDVTNAKYIAKMIDSHMGSYNIPKEKIVDKIIKLFETSLLPTCGKNFLFLMLGYLKPDNALALKEIFMTRANLKPYVPVLFNNLLFHQINLRHLSSLKHRFVSLFENNHSIDSNNNNNNNNNQQDDDNAFNYRLGGPYLAKPKDEHSDDDDEVYDSNNCRIPSNHRDLDYSSDPDELCPLLDVFQAVDGSRSLRFKDELIDDAEYAQVYYPAKHRVTNRVSVPSYPIFKDTFDVFTMGMLKSVDWDDGQGCKVVVAGGAVISGLFPVPQDCLDAWQQLQWARRAISSLPLYPRNLILQYLALEDDTSYHAMTYNRFFKNRHWATGDIDLFIIAKSAKDAKKRVMSLIDEVTANIPVQYRIIKTDRSVTILPLFPYRPVQIITTILSCPQDYLVYCDLDIATFIYDPPTKNIVTMDRGFWAFNNRYNVIGPAEWKISAHRCEKYYARGIGTLIFEVCKHVPRCDGIKEMPFHYDESNLPYGQHIATLETLDYILLASEPAVTVISSSDPPPLYNSPLSIGYRADILDEMIEISWKYNYDDKHFRKEKCYQCGIEIKMNIDGDQKIIDEQKDTTTKDTRQQQPDPLVCTKCRKTNNKKWNQWDKIKVDNSCASGKRYALVTGGRIKIGYEAAVRLLCSGFTVMVTTRFPYNAAKSFSEESTYEQWKDRLHVYGIDLRHLLDVDRLTEYVKKTFPRLDILINNAAQTIRRPRAYYHSLCNSETTLSALPNSNLQKLIVNNTHSINLTNNNNNIDNNNNMGAVSEAGNKLLSIIPLTPNNSKISAQMTQLVLHEQDVDEENTALFPTDLTDEHGEQLDLRTKTSWNMKIEEISPLEMLEVQVVNASVPFVLVRNLSALMGANCKHEKDGKGEKRRGGPTTPLVPIHENGMGWGFIINVSSPEGAFSGKESGFHVHTNMAKSALNMMTKSIATQYIKEQIYVVAVDPGWVTKMQPFGSEVAINEAPLTVQDGASRILDPIYQKLLGSNNIIQDAVKDPHYLPSDDNDQKVIGVRAQLVNSFMSQNHGCIYKHFGPNPW</sequence>
<dbReference type="STRING" id="1054147.F4PSL9"/>
<protein>
    <recommendedName>
        <fullName evidence="3">Short-chain dehydrogenase</fullName>
    </recommendedName>
</protein>
<dbReference type="InterPro" id="IPR053354">
    <property type="entry name" value="MGDG_epimerase"/>
</dbReference>
<keyword evidence="2" id="KW-1185">Reference proteome</keyword>
<dbReference type="EMBL" id="GL883010">
    <property type="protein sequence ID" value="EGG20711.1"/>
    <property type="molecule type" value="Genomic_DNA"/>
</dbReference>
<dbReference type="InterPro" id="IPR002347">
    <property type="entry name" value="SDR_fam"/>
</dbReference>
<gene>
    <name evidence="1" type="ORF">DFA_00572</name>
</gene>
<dbReference type="OrthoDB" id="19006at2759"/>
<dbReference type="SUPFAM" id="SSF51735">
    <property type="entry name" value="NAD(P)-binding Rossmann-fold domains"/>
    <property type="match status" value="1"/>
</dbReference>
<dbReference type="OMA" id="MIFFIRS"/>
<dbReference type="GeneID" id="14873809"/>
<dbReference type="Proteomes" id="UP000007797">
    <property type="component" value="Unassembled WGS sequence"/>
</dbReference>
<dbReference type="PANTHER" id="PTHR43558">
    <property type="entry name" value="REDUCTASE, PUTATIVE (AFU_ORTHOLOGUE AFUA_3G10540)-RELATED"/>
    <property type="match status" value="1"/>
</dbReference>
<evidence type="ECO:0000313" key="1">
    <source>
        <dbReference type="EMBL" id="EGG20711.1"/>
    </source>
</evidence>
<name>F4PSL9_CACFS</name>
<dbReference type="Pfam" id="PF00106">
    <property type="entry name" value="adh_short"/>
    <property type="match status" value="1"/>
</dbReference>